<proteinExistence type="inferred from homology"/>
<dbReference type="AlphaFoldDB" id="A0A094QXP3"/>
<dbReference type="GO" id="GO:0009252">
    <property type="term" value="P:peptidoglycan biosynthetic process"/>
    <property type="evidence" value="ECO:0007669"/>
    <property type="project" value="UniProtKB-KW"/>
</dbReference>
<evidence type="ECO:0000256" key="7">
    <source>
        <dbReference type="ARBA" id="ARBA00023136"/>
    </source>
</evidence>
<protein>
    <submittedName>
        <fullName evidence="12">Uncharacterized protein</fullName>
    </submittedName>
</protein>
<evidence type="ECO:0000256" key="9">
    <source>
        <dbReference type="ARBA" id="ARBA00023316"/>
    </source>
</evidence>
<evidence type="ECO:0000313" key="12">
    <source>
        <dbReference type="EMBL" id="KGA19251.1"/>
    </source>
</evidence>
<evidence type="ECO:0000256" key="3">
    <source>
        <dbReference type="ARBA" id="ARBA00022676"/>
    </source>
</evidence>
<evidence type="ECO:0000256" key="8">
    <source>
        <dbReference type="ARBA" id="ARBA00023306"/>
    </source>
</evidence>
<dbReference type="GO" id="GO:0051301">
    <property type="term" value="P:cell division"/>
    <property type="evidence" value="ECO:0007669"/>
    <property type="project" value="UniProtKB-KW"/>
</dbReference>
<evidence type="ECO:0000259" key="10">
    <source>
        <dbReference type="Pfam" id="PF03033"/>
    </source>
</evidence>
<dbReference type="GO" id="GO:0005975">
    <property type="term" value="P:carbohydrate metabolic process"/>
    <property type="evidence" value="ECO:0007669"/>
    <property type="project" value="InterPro"/>
</dbReference>
<evidence type="ECO:0000256" key="2">
    <source>
        <dbReference type="ARBA" id="ARBA00022618"/>
    </source>
</evidence>
<dbReference type="GO" id="GO:0071555">
    <property type="term" value="P:cell wall organization"/>
    <property type="evidence" value="ECO:0007669"/>
    <property type="project" value="UniProtKB-KW"/>
</dbReference>
<dbReference type="CDD" id="cd03785">
    <property type="entry name" value="GT28_MurG"/>
    <property type="match status" value="1"/>
</dbReference>
<gene>
    <name evidence="12" type="ORF">GM50_5870</name>
</gene>
<evidence type="ECO:0000259" key="11">
    <source>
        <dbReference type="Pfam" id="PF04101"/>
    </source>
</evidence>
<dbReference type="EMBL" id="JNSK01000014">
    <property type="protein sequence ID" value="KGA19251.1"/>
    <property type="molecule type" value="Genomic_DNA"/>
</dbReference>
<dbReference type="HAMAP" id="MF_00033">
    <property type="entry name" value="MurG"/>
    <property type="match status" value="1"/>
</dbReference>
<evidence type="ECO:0000256" key="5">
    <source>
        <dbReference type="ARBA" id="ARBA00022960"/>
    </source>
</evidence>
<sequence>MKTIIFSGGGTAGHVEPALSVAQQWKKEHPEDKCIFIGTKSGLETSLVPAAGFDLRTINKVALARKFSPSVILLPLQLFKAVIQARTIIKGSDLLVGFGGYVSAASYLAAKSCGVPIVIHEANARPGIANRLGARFTSALAVSTPVENGVFNRALITGMPLKKSIIEVITSSHADWKLVRSKAKHDLGFDDALPLVLLVGGSQGSQSMNTVIAESLSALLEKKIQVMHSLGKNNVLPTAQSGYQPHSYIADMASAYLAADVVISRSGALTCSEFEALGMFALFIPLPIGNGEQLPNAQHLADLGRARVISQNEFTSAWLLSNIDALIASSKARSAQVSTANSTAHEKITALMQSVLSSQ</sequence>
<dbReference type="GO" id="GO:0008360">
    <property type="term" value="P:regulation of cell shape"/>
    <property type="evidence" value="ECO:0007669"/>
    <property type="project" value="UniProtKB-KW"/>
</dbReference>
<dbReference type="GO" id="GO:0050511">
    <property type="term" value="F:undecaprenyldiphospho-muramoylpentapeptide beta-N-acetylglucosaminyltransferase activity"/>
    <property type="evidence" value="ECO:0007669"/>
    <property type="project" value="InterPro"/>
</dbReference>
<feature type="domain" description="Glycosyl transferase family 28 C-terminal" evidence="11">
    <location>
        <begin position="196"/>
        <end position="345"/>
    </location>
</feature>
<feature type="domain" description="Glycosyltransferase family 28 N-terminal" evidence="10">
    <location>
        <begin position="4"/>
        <end position="139"/>
    </location>
</feature>
<evidence type="ECO:0000256" key="1">
    <source>
        <dbReference type="ARBA" id="ARBA00022475"/>
    </source>
</evidence>
<dbReference type="Gene3D" id="3.40.50.2000">
    <property type="entry name" value="Glycogen Phosphorylase B"/>
    <property type="match status" value="2"/>
</dbReference>
<organism evidence="12">
    <name type="scientific">freshwater metagenome</name>
    <dbReference type="NCBI Taxonomy" id="449393"/>
    <lineage>
        <taxon>unclassified sequences</taxon>
        <taxon>metagenomes</taxon>
        <taxon>ecological metagenomes</taxon>
    </lineage>
</organism>
<accession>A0A094QXP3</accession>
<keyword evidence="7" id="KW-0472">Membrane</keyword>
<dbReference type="SUPFAM" id="SSF53756">
    <property type="entry name" value="UDP-Glycosyltransferase/glycogen phosphorylase"/>
    <property type="match status" value="1"/>
</dbReference>
<dbReference type="PANTHER" id="PTHR21015">
    <property type="entry name" value="UDP-N-ACETYLGLUCOSAMINE--N-ACETYLMURAMYL-(PENTAPEPTIDE) PYROPHOSPHORYL-UNDECAPRENOL N-ACETYLGLUCOSAMINE TRANSFERASE 1"/>
    <property type="match status" value="1"/>
</dbReference>
<dbReference type="PANTHER" id="PTHR21015:SF22">
    <property type="entry name" value="GLYCOSYLTRANSFERASE"/>
    <property type="match status" value="1"/>
</dbReference>
<dbReference type="Pfam" id="PF03033">
    <property type="entry name" value="Glyco_transf_28"/>
    <property type="match status" value="1"/>
</dbReference>
<keyword evidence="6" id="KW-0573">Peptidoglycan synthesis</keyword>
<keyword evidence="9" id="KW-0961">Cell wall biogenesis/degradation</keyword>
<dbReference type="InterPro" id="IPR006009">
    <property type="entry name" value="GlcNAc_MurG"/>
</dbReference>
<reference evidence="12" key="1">
    <citation type="submission" date="2014-05" db="EMBL/GenBank/DDBJ databases">
        <title>Key roles for freshwater Actinobacteria revealed by deep metagenomic sequencing.</title>
        <authorList>
            <person name="Ghai R."/>
            <person name="Mizuno C.M."/>
            <person name="Picazo A."/>
            <person name="Camacho A."/>
            <person name="Rodriguez-Valera F."/>
        </authorList>
    </citation>
    <scope>NUCLEOTIDE SEQUENCE</scope>
</reference>
<name>A0A094QXP3_9ZZZZ</name>
<comment type="caution">
    <text evidence="12">The sequence shown here is derived from an EMBL/GenBank/DDBJ whole genome shotgun (WGS) entry which is preliminary data.</text>
</comment>
<dbReference type="NCBIfam" id="TIGR01133">
    <property type="entry name" value="murG"/>
    <property type="match status" value="1"/>
</dbReference>
<keyword evidence="5" id="KW-0133">Cell shape</keyword>
<evidence type="ECO:0000256" key="4">
    <source>
        <dbReference type="ARBA" id="ARBA00022679"/>
    </source>
</evidence>
<keyword evidence="1" id="KW-1003">Cell membrane</keyword>
<keyword evidence="8" id="KW-0131">Cell cycle</keyword>
<keyword evidence="2" id="KW-0132">Cell division</keyword>
<keyword evidence="3" id="KW-0328">Glycosyltransferase</keyword>
<dbReference type="InterPro" id="IPR004276">
    <property type="entry name" value="GlycoTrans_28_N"/>
</dbReference>
<dbReference type="InterPro" id="IPR007235">
    <property type="entry name" value="Glyco_trans_28_C"/>
</dbReference>
<evidence type="ECO:0000256" key="6">
    <source>
        <dbReference type="ARBA" id="ARBA00022984"/>
    </source>
</evidence>
<keyword evidence="4" id="KW-0808">Transferase</keyword>
<dbReference type="Pfam" id="PF04101">
    <property type="entry name" value="Glyco_tran_28_C"/>
    <property type="match status" value="1"/>
</dbReference>